<reference evidence="1" key="1">
    <citation type="journal article" date="2019" name="bioRxiv">
        <title>The Genome of the Zebra Mussel, Dreissena polymorpha: A Resource for Invasive Species Research.</title>
        <authorList>
            <person name="McCartney M.A."/>
            <person name="Auch B."/>
            <person name="Kono T."/>
            <person name="Mallez S."/>
            <person name="Zhang Y."/>
            <person name="Obille A."/>
            <person name="Becker A."/>
            <person name="Abrahante J.E."/>
            <person name="Garbe J."/>
            <person name="Badalamenti J.P."/>
            <person name="Herman A."/>
            <person name="Mangelson H."/>
            <person name="Liachko I."/>
            <person name="Sullivan S."/>
            <person name="Sone E.D."/>
            <person name="Koren S."/>
            <person name="Silverstein K.A.T."/>
            <person name="Beckman K.B."/>
            <person name="Gohl D.M."/>
        </authorList>
    </citation>
    <scope>NUCLEOTIDE SEQUENCE</scope>
    <source>
        <strain evidence="1">Duluth1</strain>
        <tissue evidence="1">Whole animal</tissue>
    </source>
</reference>
<reference evidence="1" key="2">
    <citation type="submission" date="2020-11" db="EMBL/GenBank/DDBJ databases">
        <authorList>
            <person name="McCartney M.A."/>
            <person name="Auch B."/>
            <person name="Kono T."/>
            <person name="Mallez S."/>
            <person name="Becker A."/>
            <person name="Gohl D.M."/>
            <person name="Silverstein K.A.T."/>
            <person name="Koren S."/>
            <person name="Bechman K.B."/>
            <person name="Herman A."/>
            <person name="Abrahante J.E."/>
            <person name="Garbe J."/>
        </authorList>
    </citation>
    <scope>NUCLEOTIDE SEQUENCE</scope>
    <source>
        <strain evidence="1">Duluth1</strain>
        <tissue evidence="1">Whole animal</tissue>
    </source>
</reference>
<sequence>MVCYTTSEVWISTSKIPEDLQTTIDVHLIIPLLVCIAVTQGIMYGQKRVTILALIKISILISLTQTEALRHRIQDIASLFSLQKDRIHKRKARLETDDWNKHQLTITSNENPMEVKLTLSRTDTRKTNSSEEFYTLKANASQVSVKENIPWIFSQHPSPNLDNIPVFYTERFEPLSLIISQIAEGKSPRPQVTMRYELLRLCTLRTYPKDNKPFRTKYAAAGFYYASDGDGVVCYCCGIRRYGWVETDDPMEVHQIINPRCKFLINNREHNVPSIANGPLRKKVAGLDIIPDCALAKCSGAVSNRHGVPNEIPMYEHMALTTFRKQSFNTDWANTQKYSPAELADGGFFFTGFEDCIRCFFCGIGLRRWDKEDDMWVEHARWSQNCTFLIQKKGQNFVDFVKLTGQQLHETGESHGTGMSDIICEGADAGDTPDQIIDVVIGMFFLWA</sequence>
<comment type="caution">
    <text evidence="1">The sequence shown here is derived from an EMBL/GenBank/DDBJ whole genome shotgun (WGS) entry which is preliminary data.</text>
</comment>
<dbReference type="AlphaFoldDB" id="A0A9D4HUP2"/>
<dbReference type="Proteomes" id="UP000828390">
    <property type="component" value="Unassembled WGS sequence"/>
</dbReference>
<dbReference type="PANTHER" id="PTHR10044">
    <property type="entry name" value="INHIBITOR OF APOPTOSIS"/>
    <property type="match status" value="1"/>
</dbReference>
<evidence type="ECO:0000313" key="1">
    <source>
        <dbReference type="EMBL" id="KAH3735790.1"/>
    </source>
</evidence>
<dbReference type="InterPro" id="IPR050784">
    <property type="entry name" value="IAP"/>
</dbReference>
<dbReference type="Pfam" id="PF00653">
    <property type="entry name" value="BIR"/>
    <property type="match status" value="2"/>
</dbReference>
<dbReference type="CDD" id="cd00022">
    <property type="entry name" value="BIR"/>
    <property type="match status" value="2"/>
</dbReference>
<evidence type="ECO:0000313" key="2">
    <source>
        <dbReference type="Proteomes" id="UP000828390"/>
    </source>
</evidence>
<protein>
    <submittedName>
        <fullName evidence="1">Uncharacterized protein</fullName>
    </submittedName>
</protein>
<keyword evidence="2" id="KW-1185">Reference proteome</keyword>
<dbReference type="EMBL" id="JAIWYP010000011">
    <property type="protein sequence ID" value="KAH3735790.1"/>
    <property type="molecule type" value="Genomic_DNA"/>
</dbReference>
<dbReference type="PROSITE" id="PS50143">
    <property type="entry name" value="BIR_REPEAT_2"/>
    <property type="match status" value="2"/>
</dbReference>
<gene>
    <name evidence="1" type="ORF">DPMN_042348</name>
</gene>
<dbReference type="GO" id="GO:0051726">
    <property type="term" value="P:regulation of cell cycle"/>
    <property type="evidence" value="ECO:0007669"/>
    <property type="project" value="TreeGrafter"/>
</dbReference>
<dbReference type="SUPFAM" id="SSF57924">
    <property type="entry name" value="Inhibitor of apoptosis (IAP) repeat"/>
    <property type="match status" value="2"/>
</dbReference>
<name>A0A9D4HUP2_DREPO</name>
<dbReference type="GO" id="GO:0005634">
    <property type="term" value="C:nucleus"/>
    <property type="evidence" value="ECO:0007669"/>
    <property type="project" value="TreeGrafter"/>
</dbReference>
<dbReference type="SMART" id="SM00238">
    <property type="entry name" value="BIR"/>
    <property type="match status" value="2"/>
</dbReference>
<dbReference type="PANTHER" id="PTHR10044:SF139">
    <property type="entry name" value="DEATH-ASSOCIATED INHIBITOR OF APOPTOSIS 2"/>
    <property type="match status" value="1"/>
</dbReference>
<dbReference type="InterPro" id="IPR001370">
    <property type="entry name" value="BIR_rpt"/>
</dbReference>
<accession>A0A9D4HUP2</accession>
<dbReference type="GO" id="GO:0005737">
    <property type="term" value="C:cytoplasm"/>
    <property type="evidence" value="ECO:0007669"/>
    <property type="project" value="TreeGrafter"/>
</dbReference>
<dbReference type="Gene3D" id="1.10.1170.10">
    <property type="entry name" value="Inhibitor Of Apoptosis Protein (2mihbC-IAP-1), Chain A"/>
    <property type="match status" value="2"/>
</dbReference>
<proteinExistence type="predicted"/>
<organism evidence="1 2">
    <name type="scientific">Dreissena polymorpha</name>
    <name type="common">Zebra mussel</name>
    <name type="synonym">Mytilus polymorpha</name>
    <dbReference type="NCBI Taxonomy" id="45954"/>
    <lineage>
        <taxon>Eukaryota</taxon>
        <taxon>Metazoa</taxon>
        <taxon>Spiralia</taxon>
        <taxon>Lophotrochozoa</taxon>
        <taxon>Mollusca</taxon>
        <taxon>Bivalvia</taxon>
        <taxon>Autobranchia</taxon>
        <taxon>Heteroconchia</taxon>
        <taxon>Euheterodonta</taxon>
        <taxon>Imparidentia</taxon>
        <taxon>Neoheterodontei</taxon>
        <taxon>Myida</taxon>
        <taxon>Dreissenoidea</taxon>
        <taxon>Dreissenidae</taxon>
        <taxon>Dreissena</taxon>
    </lineage>
</organism>